<dbReference type="PANTHER" id="PTHR35311:SF1">
    <property type="entry name" value="PROTEIN EMBRYO DEFECTIVE 1674"/>
    <property type="match status" value="1"/>
</dbReference>
<evidence type="ECO:0000259" key="2">
    <source>
        <dbReference type="Pfam" id="PF09133"/>
    </source>
</evidence>
<evidence type="ECO:0000313" key="4">
    <source>
        <dbReference type="Proteomes" id="UP000030748"/>
    </source>
</evidence>
<feature type="domain" description="SANTA" evidence="2">
    <location>
        <begin position="109"/>
        <end position="202"/>
    </location>
</feature>
<dbReference type="Pfam" id="PF09133">
    <property type="entry name" value="SANTA"/>
    <property type="match status" value="1"/>
</dbReference>
<name>A0A022QNJ6_ERYGU</name>
<dbReference type="InterPro" id="IPR053090">
    <property type="entry name" value="Centromere_KNL-2_homolog"/>
</dbReference>
<dbReference type="EMBL" id="KI631090">
    <property type="protein sequence ID" value="EYU30282.1"/>
    <property type="molecule type" value="Genomic_DNA"/>
</dbReference>
<feature type="region of interest" description="Disordered" evidence="1">
    <location>
        <begin position="218"/>
        <end position="278"/>
    </location>
</feature>
<feature type="compositionally biased region" description="Basic and acidic residues" evidence="1">
    <location>
        <begin position="232"/>
        <end position="255"/>
    </location>
</feature>
<feature type="region of interest" description="Disordered" evidence="1">
    <location>
        <begin position="459"/>
        <end position="500"/>
    </location>
</feature>
<feature type="region of interest" description="Disordered" evidence="1">
    <location>
        <begin position="31"/>
        <end position="73"/>
    </location>
</feature>
<dbReference type="PANTHER" id="PTHR35311">
    <property type="entry name" value="KINETOCHORE-ASSOCIATED PROTEIN KNL-2 HOMOLOG"/>
    <property type="match status" value="1"/>
</dbReference>
<feature type="region of interest" description="Disordered" evidence="1">
    <location>
        <begin position="349"/>
        <end position="395"/>
    </location>
</feature>
<dbReference type="STRING" id="4155.A0A022QNJ6"/>
<dbReference type="GO" id="GO:0000775">
    <property type="term" value="C:chromosome, centromeric region"/>
    <property type="evidence" value="ECO:0000318"/>
    <property type="project" value="GO_Central"/>
</dbReference>
<evidence type="ECO:0000313" key="3">
    <source>
        <dbReference type="EMBL" id="EYU30282.1"/>
    </source>
</evidence>
<feature type="compositionally biased region" description="Low complexity" evidence="1">
    <location>
        <begin position="39"/>
        <end position="67"/>
    </location>
</feature>
<feature type="compositionally biased region" description="Polar residues" evidence="1">
    <location>
        <begin position="349"/>
        <end position="358"/>
    </location>
</feature>
<feature type="compositionally biased region" description="Polar residues" evidence="1">
    <location>
        <begin position="375"/>
        <end position="386"/>
    </location>
</feature>
<dbReference type="eggNOG" id="ENOG502S0VY">
    <property type="taxonomic scope" value="Eukaryota"/>
</dbReference>
<dbReference type="Proteomes" id="UP000030748">
    <property type="component" value="Unassembled WGS sequence"/>
</dbReference>
<gene>
    <name evidence="3" type="ORF">MIMGU_mgv1a004150mg</name>
</gene>
<organism evidence="3 4">
    <name type="scientific">Erythranthe guttata</name>
    <name type="common">Yellow monkey flower</name>
    <name type="synonym">Mimulus guttatus</name>
    <dbReference type="NCBI Taxonomy" id="4155"/>
    <lineage>
        <taxon>Eukaryota</taxon>
        <taxon>Viridiplantae</taxon>
        <taxon>Streptophyta</taxon>
        <taxon>Embryophyta</taxon>
        <taxon>Tracheophyta</taxon>
        <taxon>Spermatophyta</taxon>
        <taxon>Magnoliopsida</taxon>
        <taxon>eudicotyledons</taxon>
        <taxon>Gunneridae</taxon>
        <taxon>Pentapetalae</taxon>
        <taxon>asterids</taxon>
        <taxon>lamiids</taxon>
        <taxon>Lamiales</taxon>
        <taxon>Phrymaceae</taxon>
        <taxon>Erythranthe</taxon>
    </lineage>
</organism>
<keyword evidence="4" id="KW-1185">Reference proteome</keyword>
<proteinExistence type="predicted"/>
<feature type="compositionally biased region" description="Basic residues" evidence="1">
    <location>
        <begin position="477"/>
        <end position="489"/>
    </location>
</feature>
<feature type="compositionally biased region" description="Basic and acidic residues" evidence="1">
    <location>
        <begin position="359"/>
        <end position="373"/>
    </location>
</feature>
<protein>
    <recommendedName>
        <fullName evidence="2">SANTA domain-containing protein</fullName>
    </recommendedName>
</protein>
<sequence length="541" mass="60125">MVFHQIYQSSKHFLTVFCHSFSPFLVPPPPAPEVTTTKSPPSSSSSSSSSSASPLLLPRPSASLNSPTDELASSAEHTYTNHQVMASNSNPVHHTDTGNKPKSQFNSTVCLTDWWLVKTENEFEAKPQLAVAGFTSREKQAMRVFSSASILKRYDIFTIETTDGICVILKGFINIDRTLENGFPSDVFDHFRFGFPPYWKEYVENFMAKESSRNEVSGFNISKVQSPQSRTMEAEQPRVDNLEKDLGSQDKTDVKRQRKNKKKSSSAVSPTKKSNSVISCSTVEKDSYSVGPTVEDLSNLDMPVNCETNKMKSLNINNPAVTDKVVEGSKIRGTGRILSACRFRNKPANENTIANPRKNNLERNKSSSEDIFSHSEGTVSTRSMSSLKMKRKNDQTSVRMSVGEKISNCISSMGPKIVEFADVDCETRDRNIWDFEFSEVHEPTDKIKVSNLDAGSVIGKSEQISRTPSKDKDSRKVKTAGRKKAKHKATGSLTTVASANNQKDNVIPDVNCLSEKTKTSVTKTRRKLAYVSQLFDRAYST</sequence>
<dbReference type="InterPro" id="IPR015216">
    <property type="entry name" value="SANTA"/>
</dbReference>
<dbReference type="AlphaFoldDB" id="A0A022QNJ6"/>
<reference evidence="3 4" key="1">
    <citation type="journal article" date="2013" name="Proc. Natl. Acad. Sci. U.S.A.">
        <title>Fine-scale variation in meiotic recombination in Mimulus inferred from population shotgun sequencing.</title>
        <authorList>
            <person name="Hellsten U."/>
            <person name="Wright K.M."/>
            <person name="Jenkins J."/>
            <person name="Shu S."/>
            <person name="Yuan Y."/>
            <person name="Wessler S.R."/>
            <person name="Schmutz J."/>
            <person name="Willis J.H."/>
            <person name="Rokhsar D.S."/>
        </authorList>
    </citation>
    <scope>NUCLEOTIDE SEQUENCE [LARGE SCALE GENOMIC DNA]</scope>
    <source>
        <strain evidence="4">cv. DUN x IM62</strain>
    </source>
</reference>
<evidence type="ECO:0000256" key="1">
    <source>
        <dbReference type="SAM" id="MobiDB-lite"/>
    </source>
</evidence>
<feature type="compositionally biased region" description="Polar residues" evidence="1">
    <location>
        <begin position="267"/>
        <end position="278"/>
    </location>
</feature>
<feature type="compositionally biased region" description="Polar residues" evidence="1">
    <location>
        <begin position="491"/>
        <end position="500"/>
    </location>
</feature>
<accession>A0A022QNJ6</accession>
<feature type="compositionally biased region" description="Polar residues" evidence="1">
    <location>
        <begin position="218"/>
        <end position="231"/>
    </location>
</feature>